<evidence type="ECO:0000313" key="2">
    <source>
        <dbReference type="EMBL" id="SFF42734.1"/>
    </source>
</evidence>
<dbReference type="AlphaFoldDB" id="A0A1I2IKE7"/>
<proteinExistence type="predicted"/>
<name>A0A1I2IKE7_9BACT</name>
<keyword evidence="1" id="KW-0472">Membrane</keyword>
<gene>
    <name evidence="2" type="ORF">SAMN04488541_103336</name>
</gene>
<feature type="transmembrane region" description="Helical" evidence="1">
    <location>
        <begin position="12"/>
        <end position="32"/>
    </location>
</feature>
<keyword evidence="1" id="KW-1133">Transmembrane helix</keyword>
<sequence length="88" mass="10443">MKNSDKTLAMIIPSVVFLFLYLMLSILFDFLTHRNHLPIKEKIISWQQEFSDDLSFKESDTLQSIIYAEPVKYLEDREKDSTDVIKRD</sequence>
<keyword evidence="1" id="KW-0812">Transmembrane</keyword>
<dbReference type="EMBL" id="FONY01000033">
    <property type="protein sequence ID" value="SFF42734.1"/>
    <property type="molecule type" value="Genomic_DNA"/>
</dbReference>
<dbReference type="Proteomes" id="UP000199513">
    <property type="component" value="Unassembled WGS sequence"/>
</dbReference>
<dbReference type="RefSeq" id="WP_143090967.1">
    <property type="nucleotide sequence ID" value="NZ_FONY01000033.1"/>
</dbReference>
<keyword evidence="3" id="KW-1185">Reference proteome</keyword>
<dbReference type="STRING" id="1003.SAMN04488541_103336"/>
<evidence type="ECO:0000313" key="3">
    <source>
        <dbReference type="Proteomes" id="UP000199513"/>
    </source>
</evidence>
<reference evidence="3" key="1">
    <citation type="submission" date="2016-10" db="EMBL/GenBank/DDBJ databases">
        <authorList>
            <person name="Varghese N."/>
            <person name="Submissions S."/>
        </authorList>
    </citation>
    <scope>NUCLEOTIDE SEQUENCE [LARGE SCALE GENOMIC DNA]</scope>
    <source>
        <strain>GEY</strain>
        <strain evidence="3">DSM 9560</strain>
    </source>
</reference>
<accession>A0A1I2IKE7</accession>
<protein>
    <submittedName>
        <fullName evidence="2">Uncharacterized protein</fullName>
    </submittedName>
</protein>
<evidence type="ECO:0000256" key="1">
    <source>
        <dbReference type="SAM" id="Phobius"/>
    </source>
</evidence>
<organism evidence="2 3">
    <name type="scientific">Thermoflexibacter ruber</name>
    <dbReference type="NCBI Taxonomy" id="1003"/>
    <lineage>
        <taxon>Bacteria</taxon>
        <taxon>Pseudomonadati</taxon>
        <taxon>Bacteroidota</taxon>
        <taxon>Cytophagia</taxon>
        <taxon>Cytophagales</taxon>
        <taxon>Thermoflexibacteraceae</taxon>
        <taxon>Thermoflexibacter</taxon>
    </lineage>
</organism>